<comment type="catalytic activity">
    <reaction evidence="10 14">
        <text>N(6)-[(R)-dihydrolipoyl]-L-lysyl-[protein] + NAD(+) = N(6)-[(R)-lipoyl]-L-lysyl-[protein] + NADH + H(+)</text>
        <dbReference type="Rhea" id="RHEA:15045"/>
        <dbReference type="Rhea" id="RHEA-COMP:10474"/>
        <dbReference type="Rhea" id="RHEA-COMP:10475"/>
        <dbReference type="ChEBI" id="CHEBI:15378"/>
        <dbReference type="ChEBI" id="CHEBI:57540"/>
        <dbReference type="ChEBI" id="CHEBI:57945"/>
        <dbReference type="ChEBI" id="CHEBI:83099"/>
        <dbReference type="ChEBI" id="CHEBI:83100"/>
        <dbReference type="EC" id="1.8.1.4"/>
    </reaction>
</comment>
<evidence type="ECO:0000259" key="15">
    <source>
        <dbReference type="Pfam" id="PF02852"/>
    </source>
</evidence>
<feature type="disulfide bond" description="Redox-active" evidence="13">
    <location>
        <begin position="44"/>
        <end position="49"/>
    </location>
</feature>
<dbReference type="Proteomes" id="UP000037685">
    <property type="component" value="Unassembled WGS sequence"/>
</dbReference>
<evidence type="ECO:0000256" key="1">
    <source>
        <dbReference type="ARBA" id="ARBA00007532"/>
    </source>
</evidence>
<dbReference type="PRINTS" id="PR00368">
    <property type="entry name" value="FADPNR"/>
</dbReference>
<evidence type="ECO:0000313" key="18">
    <source>
        <dbReference type="Proteomes" id="UP000037685"/>
    </source>
</evidence>
<dbReference type="SUPFAM" id="SSF51905">
    <property type="entry name" value="FAD/NAD(P)-binding domain"/>
    <property type="match status" value="1"/>
</dbReference>
<dbReference type="GO" id="GO:0004148">
    <property type="term" value="F:dihydrolipoyl dehydrogenase (NADH) activity"/>
    <property type="evidence" value="ECO:0007669"/>
    <property type="project" value="UniProtKB-EC"/>
</dbReference>
<dbReference type="NCBIfam" id="TIGR01350">
    <property type="entry name" value="lipoamide_DH"/>
    <property type="match status" value="1"/>
</dbReference>
<dbReference type="Pfam" id="PF07992">
    <property type="entry name" value="Pyr_redox_2"/>
    <property type="match status" value="1"/>
</dbReference>
<dbReference type="GO" id="GO:0006103">
    <property type="term" value="P:2-oxoglutarate metabolic process"/>
    <property type="evidence" value="ECO:0007669"/>
    <property type="project" value="TreeGrafter"/>
</dbReference>
<evidence type="ECO:0000256" key="13">
    <source>
        <dbReference type="PIRSR" id="PIRSR000350-4"/>
    </source>
</evidence>
<gene>
    <name evidence="17" type="primary">lpd</name>
    <name evidence="17" type="ORF">BVI061214_00830</name>
</gene>
<keyword evidence="4 14" id="KW-0285">Flavoprotein</keyword>
<feature type="binding site" evidence="12">
    <location>
        <position position="309"/>
    </location>
    <ligand>
        <name>FAD</name>
        <dbReference type="ChEBI" id="CHEBI:57692"/>
    </ligand>
</feature>
<feature type="domain" description="Pyridine nucleotide-disulphide oxidoreductase dimerisation" evidence="15">
    <location>
        <begin position="342"/>
        <end position="451"/>
    </location>
</feature>
<dbReference type="InterPro" id="IPR012999">
    <property type="entry name" value="Pyr_OxRdtase_I_AS"/>
</dbReference>
<proteinExistence type="inferred from homology"/>
<keyword evidence="8" id="KW-1015">Disulfide bond</keyword>
<evidence type="ECO:0000256" key="2">
    <source>
        <dbReference type="ARBA" id="ARBA00012608"/>
    </source>
</evidence>
<evidence type="ECO:0000256" key="3">
    <source>
        <dbReference type="ARBA" id="ARBA00016961"/>
    </source>
</evidence>
<keyword evidence="12" id="KW-0547">Nucleotide-binding</keyword>
<feature type="binding site" evidence="12">
    <location>
        <position position="199"/>
    </location>
    <ligand>
        <name>NAD(+)</name>
        <dbReference type="ChEBI" id="CHEBI:57540"/>
    </ligand>
</feature>
<dbReference type="PANTHER" id="PTHR22912">
    <property type="entry name" value="DISULFIDE OXIDOREDUCTASE"/>
    <property type="match status" value="1"/>
</dbReference>
<keyword evidence="6 14" id="KW-0560">Oxidoreductase</keyword>
<dbReference type="InterPro" id="IPR001100">
    <property type="entry name" value="Pyr_nuc-diS_OxRdtase"/>
</dbReference>
<evidence type="ECO:0000313" key="17">
    <source>
        <dbReference type="EMBL" id="KOX89652.1"/>
    </source>
</evidence>
<organism evidence="17 18">
    <name type="scientific">Thermus aquaticus</name>
    <dbReference type="NCBI Taxonomy" id="271"/>
    <lineage>
        <taxon>Bacteria</taxon>
        <taxon>Thermotogati</taxon>
        <taxon>Deinococcota</taxon>
        <taxon>Deinococci</taxon>
        <taxon>Thermales</taxon>
        <taxon>Thermaceae</taxon>
        <taxon>Thermus</taxon>
    </lineage>
</organism>
<comment type="caution">
    <text evidence="17">The sequence shown here is derived from an EMBL/GenBank/DDBJ whole genome shotgun (WGS) entry which is preliminary data.</text>
</comment>
<dbReference type="InterPro" id="IPR023753">
    <property type="entry name" value="FAD/NAD-binding_dom"/>
</dbReference>
<dbReference type="PATRIC" id="fig|271.14.peg.905"/>
<dbReference type="EMBL" id="LHCI01000106">
    <property type="protein sequence ID" value="KOX89652.1"/>
    <property type="molecule type" value="Genomic_DNA"/>
</dbReference>
<comment type="cofactor">
    <cofactor evidence="12 14">
        <name>FAD</name>
        <dbReference type="ChEBI" id="CHEBI:57692"/>
    </cofactor>
    <text evidence="12 14">Binds 1 FAD per subunit.</text>
</comment>
<evidence type="ECO:0000256" key="14">
    <source>
        <dbReference type="RuleBase" id="RU003692"/>
    </source>
</evidence>
<accession>A0A0M9ADC5</accession>
<dbReference type="FunFam" id="3.30.390.30:FF:000001">
    <property type="entry name" value="Dihydrolipoyl dehydrogenase"/>
    <property type="match status" value="1"/>
</dbReference>
<dbReference type="InterPro" id="IPR016156">
    <property type="entry name" value="FAD/NAD-linked_Rdtase_dimer_sf"/>
</dbReference>
<dbReference type="Gene3D" id="3.50.50.60">
    <property type="entry name" value="FAD/NAD(P)-binding domain"/>
    <property type="match status" value="2"/>
</dbReference>
<evidence type="ECO:0000256" key="10">
    <source>
        <dbReference type="ARBA" id="ARBA00049187"/>
    </source>
</evidence>
<sequence>MNHESHYDLIVIGTGPGGYHAAIRGAQLGLRVLAVEAEKVGGVCLNVGCIPTKALLHAAETLHALKAGEAFGLKAEAALDHQKLAAWRDGVVKKLTGGVATLLKGNKVDLVQGFARLLGPKEIEVGGGRYRAQSLILATGSEPMPLEGFPFGEDVWDSTRALRVEEGVPRRLLVIGGGAGGLEFGQIYRRLGAEVTLIEYMPEILPQGDRETAGLLRRALEKEGIRVLTGTKALGYEKKKDGLHVLLAPAEGGKEETLVVDKVLVAVGRRPRTQGLGLEKAGIALDERGFVRVNARMETNQKGVYAIGDVARPPLLAHKAMKEGLVAAENAAGKDALFDYQVPAVVYTAPEWAGVGLTEEEAKKAGYRVRVGKFPLSASGRAFTLGAPEGLVKAVGDEETDLLLGVFIVGPQAGELIAEATLALEMGATLTDLALTVHAHPTLSEGLMEAAEAFHKRAIHILNR</sequence>
<name>A0A0M9ADC5_THEAQ</name>
<dbReference type="EC" id="1.8.1.4" evidence="2 14"/>
<feature type="binding site" evidence="12">
    <location>
        <begin position="176"/>
        <end position="183"/>
    </location>
    <ligand>
        <name>NAD(+)</name>
        <dbReference type="ChEBI" id="CHEBI:57540"/>
    </ligand>
</feature>
<feature type="binding site" evidence="12">
    <location>
        <position position="53"/>
    </location>
    <ligand>
        <name>FAD</name>
        <dbReference type="ChEBI" id="CHEBI:57692"/>
    </ligand>
</feature>
<keyword evidence="7 12" id="KW-0520">NAD</keyword>
<evidence type="ECO:0000256" key="8">
    <source>
        <dbReference type="ARBA" id="ARBA00023157"/>
    </source>
</evidence>
<feature type="domain" description="FAD/NAD(P)-binding" evidence="16">
    <location>
        <begin position="7"/>
        <end position="324"/>
    </location>
</feature>
<dbReference type="GO" id="GO:0050660">
    <property type="term" value="F:flavin adenine dinucleotide binding"/>
    <property type="evidence" value="ECO:0007669"/>
    <property type="project" value="InterPro"/>
</dbReference>
<dbReference type="Gene3D" id="3.30.390.30">
    <property type="match status" value="1"/>
</dbReference>
<keyword evidence="5 12" id="KW-0274">FAD</keyword>
<protein>
    <recommendedName>
        <fullName evidence="3 14">Dihydrolipoyl dehydrogenase</fullName>
        <ecNumber evidence="2 14">1.8.1.4</ecNumber>
    </recommendedName>
</protein>
<dbReference type="SUPFAM" id="SSF55424">
    <property type="entry name" value="FAD/NAD-linked reductases, dimerisation (C-terminal) domain"/>
    <property type="match status" value="1"/>
</dbReference>
<dbReference type="AlphaFoldDB" id="A0A0M9ADC5"/>
<keyword evidence="9 14" id="KW-0676">Redox-active center</keyword>
<dbReference type="InterPro" id="IPR006258">
    <property type="entry name" value="Lipoamide_DH"/>
</dbReference>
<evidence type="ECO:0000259" key="16">
    <source>
        <dbReference type="Pfam" id="PF07992"/>
    </source>
</evidence>
<dbReference type="PROSITE" id="PS00076">
    <property type="entry name" value="PYRIDINE_REDOX_1"/>
    <property type="match status" value="1"/>
</dbReference>
<dbReference type="InterPro" id="IPR050151">
    <property type="entry name" value="Class-I_Pyr_Nuc-Dis_Oxidored"/>
</dbReference>
<dbReference type="PRINTS" id="PR00411">
    <property type="entry name" value="PNDRDTASEI"/>
</dbReference>
<evidence type="ECO:0000256" key="12">
    <source>
        <dbReference type="PIRSR" id="PIRSR000350-3"/>
    </source>
</evidence>
<dbReference type="Pfam" id="PF02852">
    <property type="entry name" value="Pyr_redox_dim"/>
    <property type="match status" value="1"/>
</dbReference>
<comment type="miscellaneous">
    <text evidence="14">The active site is a redox-active disulfide bond.</text>
</comment>
<dbReference type="InterPro" id="IPR004099">
    <property type="entry name" value="Pyr_nucl-diS_OxRdtase_dimer"/>
</dbReference>
<evidence type="ECO:0000256" key="6">
    <source>
        <dbReference type="ARBA" id="ARBA00023002"/>
    </source>
</evidence>
<evidence type="ECO:0000256" key="9">
    <source>
        <dbReference type="ARBA" id="ARBA00023284"/>
    </source>
</evidence>
<evidence type="ECO:0000256" key="11">
    <source>
        <dbReference type="PIRSR" id="PIRSR000350-2"/>
    </source>
</evidence>
<evidence type="ECO:0000256" key="4">
    <source>
        <dbReference type="ARBA" id="ARBA00022630"/>
    </source>
</evidence>
<reference evidence="18" key="1">
    <citation type="submission" date="2015-07" db="EMBL/GenBank/DDBJ databases">
        <authorList>
            <person name="Zylicz-Stachula A."/>
            <person name="Jezewska-Frackowiak J."/>
            <person name="Czajkowska E."/>
            <person name="Skowron P.M."/>
        </authorList>
    </citation>
    <scope>NUCLEOTIDE SEQUENCE [LARGE SCALE GENOMIC DNA]</scope>
    <source>
        <strain evidence="18">ATCC 25104 / DSM 625 / JCM 10724 / NBRC 103206 / NCIMB 11243 / YT-1</strain>
    </source>
</reference>
<evidence type="ECO:0000256" key="5">
    <source>
        <dbReference type="ARBA" id="ARBA00022827"/>
    </source>
</evidence>
<dbReference type="PIRSF" id="PIRSF000350">
    <property type="entry name" value="Mercury_reductase_MerA"/>
    <property type="match status" value="1"/>
</dbReference>
<dbReference type="PANTHER" id="PTHR22912:SF160">
    <property type="entry name" value="DIHYDROLIPOYL DEHYDROGENASE"/>
    <property type="match status" value="1"/>
</dbReference>
<feature type="binding site" evidence="12">
    <location>
        <position position="268"/>
    </location>
    <ligand>
        <name>NAD(+)</name>
        <dbReference type="ChEBI" id="CHEBI:57540"/>
    </ligand>
</feature>
<feature type="binding site" evidence="12">
    <location>
        <begin position="139"/>
        <end position="141"/>
    </location>
    <ligand>
        <name>FAD</name>
        <dbReference type="ChEBI" id="CHEBI:57692"/>
    </ligand>
</feature>
<dbReference type="RefSeq" id="WP_053767433.1">
    <property type="nucleotide sequence ID" value="NZ_LHCI01000106.1"/>
</dbReference>
<comment type="similarity">
    <text evidence="1 14">Belongs to the class-I pyridine nucleotide-disulfide oxidoreductase family.</text>
</comment>
<dbReference type="InterPro" id="IPR036188">
    <property type="entry name" value="FAD/NAD-bd_sf"/>
</dbReference>
<evidence type="ECO:0000256" key="7">
    <source>
        <dbReference type="ARBA" id="ARBA00023027"/>
    </source>
</evidence>
<feature type="active site" description="Proton acceptor" evidence="11">
    <location>
        <position position="440"/>
    </location>
</feature>